<dbReference type="AlphaFoldDB" id="A0AA48GQ01"/>
<dbReference type="InterPro" id="IPR058240">
    <property type="entry name" value="rSAM_sf"/>
</dbReference>
<name>A0AA48GQ01_9BACT</name>
<dbReference type="SFLD" id="SFLDG01082">
    <property type="entry name" value="B12-binding_domain_containing"/>
    <property type="match status" value="1"/>
</dbReference>
<evidence type="ECO:0000256" key="2">
    <source>
        <dbReference type="ARBA" id="ARBA00022691"/>
    </source>
</evidence>
<reference evidence="10" key="1">
    <citation type="journal article" date="2023" name="Int. J. Syst. Evol. Microbiol.">
        <title>Mesoterricola silvestris gen. nov., sp. nov., Mesoterricola sediminis sp. nov., Geothrix oryzae sp. nov., Geothrix edaphica sp. nov., Geothrix rubra sp. nov., and Geothrix limicola sp. nov., six novel members of Acidobacteriota isolated from soils.</title>
        <authorList>
            <person name="Itoh H."/>
            <person name="Sugisawa Y."/>
            <person name="Mise K."/>
            <person name="Xu Z."/>
            <person name="Kuniyasu M."/>
            <person name="Ushijima N."/>
            <person name="Kawano K."/>
            <person name="Kobayashi E."/>
            <person name="Shiratori Y."/>
            <person name="Masuda Y."/>
            <person name="Senoo K."/>
        </authorList>
    </citation>
    <scope>NUCLEOTIDE SEQUENCE [LARGE SCALE GENOMIC DNA]</scope>
    <source>
        <strain evidence="10">W79</strain>
    </source>
</reference>
<evidence type="ECO:0000256" key="5">
    <source>
        <dbReference type="ARBA" id="ARBA00023014"/>
    </source>
</evidence>
<dbReference type="Proteomes" id="UP001238179">
    <property type="component" value="Chromosome"/>
</dbReference>
<dbReference type="InterPro" id="IPR006638">
    <property type="entry name" value="Elp3/MiaA/NifB-like_rSAM"/>
</dbReference>
<protein>
    <recommendedName>
        <fullName evidence="11">Radical SAM protein</fullName>
    </recommendedName>
</protein>
<dbReference type="CDD" id="cd01335">
    <property type="entry name" value="Radical_SAM"/>
    <property type="match status" value="1"/>
</dbReference>
<feature type="region of interest" description="Disordered" evidence="6">
    <location>
        <begin position="677"/>
        <end position="701"/>
    </location>
</feature>
<evidence type="ECO:0000256" key="1">
    <source>
        <dbReference type="ARBA" id="ARBA00001966"/>
    </source>
</evidence>
<keyword evidence="10" id="KW-1185">Reference proteome</keyword>
<organism evidence="9 10">
    <name type="scientific">Mesoterricola silvestris</name>
    <dbReference type="NCBI Taxonomy" id="2927979"/>
    <lineage>
        <taxon>Bacteria</taxon>
        <taxon>Pseudomonadati</taxon>
        <taxon>Acidobacteriota</taxon>
        <taxon>Holophagae</taxon>
        <taxon>Holophagales</taxon>
        <taxon>Holophagaceae</taxon>
        <taxon>Mesoterricola</taxon>
    </lineage>
</organism>
<evidence type="ECO:0000259" key="8">
    <source>
        <dbReference type="PROSITE" id="PS51918"/>
    </source>
</evidence>
<dbReference type="Pfam" id="PF02310">
    <property type="entry name" value="B12-binding"/>
    <property type="match status" value="1"/>
</dbReference>
<dbReference type="InterPro" id="IPR006158">
    <property type="entry name" value="Cobalamin-bd"/>
</dbReference>
<gene>
    <name evidence="9" type="ORF">METEAL_27590</name>
</gene>
<evidence type="ECO:0000256" key="3">
    <source>
        <dbReference type="ARBA" id="ARBA00022723"/>
    </source>
</evidence>
<dbReference type="SFLD" id="SFLDS00029">
    <property type="entry name" value="Radical_SAM"/>
    <property type="match status" value="1"/>
</dbReference>
<keyword evidence="4" id="KW-0408">Iron</keyword>
<dbReference type="GO" id="GO:0051539">
    <property type="term" value="F:4 iron, 4 sulfur cluster binding"/>
    <property type="evidence" value="ECO:0007669"/>
    <property type="project" value="UniProtKB-KW"/>
</dbReference>
<dbReference type="PROSITE" id="PS51918">
    <property type="entry name" value="RADICAL_SAM"/>
    <property type="match status" value="1"/>
</dbReference>
<dbReference type="InterPro" id="IPR007197">
    <property type="entry name" value="rSAM"/>
</dbReference>
<dbReference type="PROSITE" id="PS51332">
    <property type="entry name" value="B12_BINDING"/>
    <property type="match status" value="1"/>
</dbReference>
<evidence type="ECO:0000313" key="10">
    <source>
        <dbReference type="Proteomes" id="UP001238179"/>
    </source>
</evidence>
<dbReference type="GO" id="GO:0003824">
    <property type="term" value="F:catalytic activity"/>
    <property type="evidence" value="ECO:0007669"/>
    <property type="project" value="InterPro"/>
</dbReference>
<feature type="domain" description="Radical SAM core" evidence="8">
    <location>
        <begin position="187"/>
        <end position="431"/>
    </location>
</feature>
<keyword evidence="5" id="KW-0411">Iron-sulfur</keyword>
<feature type="domain" description="B12-binding" evidence="7">
    <location>
        <begin position="4"/>
        <end position="139"/>
    </location>
</feature>
<evidence type="ECO:0000313" key="9">
    <source>
        <dbReference type="EMBL" id="BDU73585.1"/>
    </source>
</evidence>
<dbReference type="InterPro" id="IPR051198">
    <property type="entry name" value="BchE-like"/>
</dbReference>
<dbReference type="SFLD" id="SFLDG01123">
    <property type="entry name" value="methyltransferase_(Class_B)"/>
    <property type="match status" value="1"/>
</dbReference>
<evidence type="ECO:0000256" key="6">
    <source>
        <dbReference type="SAM" id="MobiDB-lite"/>
    </source>
</evidence>
<keyword evidence="3" id="KW-0479">Metal-binding</keyword>
<evidence type="ECO:0008006" key="11">
    <source>
        <dbReference type="Google" id="ProtNLM"/>
    </source>
</evidence>
<proteinExistence type="predicted"/>
<dbReference type="InterPro" id="IPR023404">
    <property type="entry name" value="rSAM_horseshoe"/>
</dbReference>
<dbReference type="GO" id="GO:0031419">
    <property type="term" value="F:cobalamin binding"/>
    <property type="evidence" value="ECO:0007669"/>
    <property type="project" value="InterPro"/>
</dbReference>
<dbReference type="KEGG" id="msil:METEAL_27590"/>
<dbReference type="GO" id="GO:0046872">
    <property type="term" value="F:metal ion binding"/>
    <property type="evidence" value="ECO:0007669"/>
    <property type="project" value="UniProtKB-KW"/>
</dbReference>
<dbReference type="RefSeq" id="WP_316415897.1">
    <property type="nucleotide sequence ID" value="NZ_AP027080.1"/>
</dbReference>
<dbReference type="CDD" id="cd02068">
    <property type="entry name" value="radical_SAM_B12_BD"/>
    <property type="match status" value="1"/>
</dbReference>
<accession>A0AA48GQ01</accession>
<dbReference type="Pfam" id="PF04055">
    <property type="entry name" value="Radical_SAM"/>
    <property type="match status" value="1"/>
</dbReference>
<dbReference type="Gene3D" id="3.40.50.280">
    <property type="entry name" value="Cobalamin-binding domain"/>
    <property type="match status" value="1"/>
</dbReference>
<evidence type="ECO:0000259" key="7">
    <source>
        <dbReference type="PROSITE" id="PS51332"/>
    </source>
</evidence>
<sequence length="701" mass="74151">MPRDPVMFVMAPGGDLPAFSEHLGAAYLRAVLRGAGIGAGQYLPPAPPTLPDFATLLRAQRPAIVGFTVYETNLYLSRILARIVREVLPETAVLVGGPNATFSPEETLELLGADGVVRGAGETLIVPLAERILARGRTGLAERLADLPNLVLASPGGPRATAITQLSSFPEGLASLDDLPSPYQLGLVASPRLGYLTARGCDQHCTFCSFAAVSGHRIAFHSVERVLDDLEALAARFGGGARPPRVQLYDDAFTIRPGRARRICEGILDRGLRLELTAMTRADRVDADLLRLMRRAGFTGLCFGLESGSPRVLRAIGKVRAPETRVDPELARERGFLDSVRAAVAAAREAGMDVETSVIRGLPGETAEDWRATTEFVGSLGLEACADNILSLMPGTPLHRSRRRFGLDARRDPASQAWVTTHAHAVGSWPPVPGSSLFQRNWREGQALADALCGRVPEGPGSGAAVVVAHGLGPTPAFAGWLSQVLALGGLLLVLDSPEEEAPRWAAALARASVPYGACRLLRPAEEGGYRLELLGGAGAHRVTLLDRWDRDQALAPLSLDAAGACRMTVGLASAPGFHPAPLGEPGDVPFLGPGLQVADACRWRPGPPRCRHLRAVHVFADGAVRPCWHGPRLGTLGDPWTALLAAADRHSCPLATEGNGATLAALDLASQMAWLFPPRRGPGPSPNASDNPGADHGIHE</sequence>
<dbReference type="Gene3D" id="3.80.30.20">
    <property type="entry name" value="tm_1862 like domain"/>
    <property type="match status" value="1"/>
</dbReference>
<dbReference type="InterPro" id="IPR034466">
    <property type="entry name" value="Methyltransferase_Class_B"/>
</dbReference>
<keyword evidence="2" id="KW-0949">S-adenosyl-L-methionine</keyword>
<dbReference type="EMBL" id="AP027080">
    <property type="protein sequence ID" value="BDU73585.1"/>
    <property type="molecule type" value="Genomic_DNA"/>
</dbReference>
<evidence type="ECO:0000256" key="4">
    <source>
        <dbReference type="ARBA" id="ARBA00023004"/>
    </source>
</evidence>
<dbReference type="SMART" id="SM00729">
    <property type="entry name" value="Elp3"/>
    <property type="match status" value="1"/>
</dbReference>
<comment type="cofactor">
    <cofactor evidence="1">
        <name>[4Fe-4S] cluster</name>
        <dbReference type="ChEBI" id="CHEBI:49883"/>
    </cofactor>
</comment>
<dbReference type="PANTHER" id="PTHR43409">
    <property type="entry name" value="ANAEROBIC MAGNESIUM-PROTOPORPHYRIN IX MONOMETHYL ESTER CYCLASE-RELATED"/>
    <property type="match status" value="1"/>
</dbReference>
<dbReference type="SUPFAM" id="SSF102114">
    <property type="entry name" value="Radical SAM enzymes"/>
    <property type="match status" value="1"/>
</dbReference>